<sequence>MFQDKSGIRFAPKVKQRRAASATPNVSRRASITPALDSAKKTNINNSNNEDNDNDNENSSDEDDAISTTSTNTSKPQENRTRRLSTLNNISNRDLFKKVSIQGGYSHDSNTATTSSTQIERKGNVIGIPQPPMPLKRRRSTTTSRRNSTTKRKSVSEAPGATTITITPTTTTSSVPPSTVSEKLNEDDEDEDEEDPKSTKKSLISNTQESELSSQSQGLFSSSIPIPSTQASSLPSSAPVDDDDLNKDSTSKSKTVERPNTAPEQTSSSSKSKSTPIATPISRPSTAPSSSKTLEQNNDSTSTTTEAVPPSLKDSVNTTTIESLTEQKIKNYSQLPRFLINNLDAELTKNIEIDEEFFRISDLCKPSLKIGKISNNFHQAQEARKNKMKKRIEKRQLRQRAREEKVSIESLEEEIENRIKIEEAKKEEEDNEDGIPGEDDEVVEDEEKTKQKQKEAEEKAEKEIKLANNNQGIQLKVGADGQLIVDEDSRVLDRHSNLGEDTRERLDENPFENVVNSATYGKQRYTDKWTVDEVERFYKALGTWGTDFGLIAQMFPHRTRRQVKAKFILEEKKRPTIIELALNNKLNGNFNFETYSSDSNKTFGTLDQFNNKLEQLKKDHEDNLRELSIAKEKAKEEDTIRQKKREEEVKANGGAYSRPLTRQERLVELRKHETVLGSIDEVKKQREEEEAAAAAELEALQ</sequence>
<dbReference type="PANTHER" id="PTHR22929:SF0">
    <property type="entry name" value="TRANSCRIPTION FACTOR TFIIIB COMPONENT B'' HOMOLOG"/>
    <property type="match status" value="1"/>
</dbReference>
<dbReference type="STRING" id="1206466.K0KN37"/>
<dbReference type="AlphaFoldDB" id="K0KN37"/>
<feature type="compositionally biased region" description="Polar residues" evidence="2">
    <location>
        <begin position="224"/>
        <end position="236"/>
    </location>
</feature>
<dbReference type="InterPro" id="IPR001005">
    <property type="entry name" value="SANT/Myb"/>
</dbReference>
<feature type="compositionally biased region" description="Acidic residues" evidence="2">
    <location>
        <begin position="185"/>
        <end position="195"/>
    </location>
</feature>
<dbReference type="EMBL" id="CAIF01000261">
    <property type="protein sequence ID" value="CCH46680.1"/>
    <property type="molecule type" value="Genomic_DNA"/>
</dbReference>
<feature type="region of interest" description="Disordered" evidence="2">
    <location>
        <begin position="101"/>
        <end position="316"/>
    </location>
</feature>
<evidence type="ECO:0000313" key="5">
    <source>
        <dbReference type="Proteomes" id="UP000009328"/>
    </source>
</evidence>
<dbReference type="SUPFAM" id="SSF46689">
    <property type="entry name" value="Homeodomain-like"/>
    <property type="match status" value="1"/>
</dbReference>
<feature type="domain" description="SANT" evidence="3">
    <location>
        <begin position="524"/>
        <end position="575"/>
    </location>
</feature>
<dbReference type="Pfam" id="PF15963">
    <property type="entry name" value="Myb_DNA-bind_7"/>
    <property type="match status" value="1"/>
</dbReference>
<feature type="compositionally biased region" description="Acidic residues" evidence="2">
    <location>
        <begin position="429"/>
        <end position="446"/>
    </location>
</feature>
<dbReference type="HOGENOM" id="CLU_021041_1_0_1"/>
<evidence type="ECO:0000313" key="4">
    <source>
        <dbReference type="EMBL" id="CCH46680.1"/>
    </source>
</evidence>
<gene>
    <name evidence="4" type="ORF">BN7_6277</name>
</gene>
<dbReference type="GO" id="GO:0001156">
    <property type="term" value="F:TFIIIC-class transcription factor complex binding"/>
    <property type="evidence" value="ECO:0007669"/>
    <property type="project" value="TreeGrafter"/>
</dbReference>
<feature type="compositionally biased region" description="Basic and acidic residues" evidence="2">
    <location>
        <begin position="638"/>
        <end position="650"/>
    </location>
</feature>
<dbReference type="GO" id="GO:0070898">
    <property type="term" value="P:RNA polymerase III preinitiation complex assembly"/>
    <property type="evidence" value="ECO:0007669"/>
    <property type="project" value="TreeGrafter"/>
</dbReference>
<reference evidence="4 5" key="1">
    <citation type="journal article" date="2012" name="Eukaryot. Cell">
        <title>Draft genome sequence of Wickerhamomyces ciferrii NRRL Y-1031 F-60-10.</title>
        <authorList>
            <person name="Schneider J."/>
            <person name="Andrea H."/>
            <person name="Blom J."/>
            <person name="Jaenicke S."/>
            <person name="Ruckert C."/>
            <person name="Schorsch C."/>
            <person name="Szczepanowski R."/>
            <person name="Farwick M."/>
            <person name="Goesmann A."/>
            <person name="Puhler A."/>
            <person name="Schaffer S."/>
            <person name="Tauch A."/>
            <person name="Kohler T."/>
            <person name="Brinkrolf K."/>
        </authorList>
    </citation>
    <scope>NUCLEOTIDE SEQUENCE [LARGE SCALE GENOMIC DNA]</scope>
    <source>
        <strain evidence="5">ATCC 14091 / BCRC 22168 / CBS 111 / JCM 3599 / NBRC 0793 / NRRL Y-1031 F-60-10</strain>
    </source>
</reference>
<feature type="region of interest" description="Disordered" evidence="2">
    <location>
        <begin position="1"/>
        <end position="89"/>
    </location>
</feature>
<organism evidence="4 5">
    <name type="scientific">Wickerhamomyces ciferrii (strain ATCC 14091 / BCRC 22168 / CBS 111 / JCM 3599 / NBRC 0793 / NRRL Y-1031 F-60-10)</name>
    <name type="common">Yeast</name>
    <name type="synonym">Pichia ciferrii</name>
    <dbReference type="NCBI Taxonomy" id="1206466"/>
    <lineage>
        <taxon>Eukaryota</taxon>
        <taxon>Fungi</taxon>
        <taxon>Dikarya</taxon>
        <taxon>Ascomycota</taxon>
        <taxon>Saccharomycotina</taxon>
        <taxon>Saccharomycetes</taxon>
        <taxon>Phaffomycetales</taxon>
        <taxon>Wickerhamomycetaceae</taxon>
        <taxon>Wickerhamomyces</taxon>
    </lineage>
</organism>
<dbReference type="InterPro" id="IPR039467">
    <property type="entry name" value="TFIIIB_B''_Myb"/>
</dbReference>
<comment type="caution">
    <text evidence="4">The sequence shown here is derived from an EMBL/GenBank/DDBJ whole genome shotgun (WGS) entry which is preliminary data.</text>
</comment>
<feature type="compositionally biased region" description="Polar residues" evidence="2">
    <location>
        <begin position="282"/>
        <end position="306"/>
    </location>
</feature>
<feature type="compositionally biased region" description="Basic and acidic residues" evidence="2">
    <location>
        <begin position="447"/>
        <end position="461"/>
    </location>
</feature>
<feature type="region of interest" description="Disordered" evidence="2">
    <location>
        <begin position="423"/>
        <end position="461"/>
    </location>
</feature>
<dbReference type="InterPro" id="IPR017884">
    <property type="entry name" value="SANT_dom"/>
</dbReference>
<dbReference type="SMART" id="SM00717">
    <property type="entry name" value="SANT"/>
    <property type="match status" value="1"/>
</dbReference>
<dbReference type="PANTHER" id="PTHR22929">
    <property type="entry name" value="RNA POLYMERASE III TRANSCRIPTION INITIATION FACTOR B"/>
    <property type="match status" value="1"/>
</dbReference>
<proteinExistence type="predicted"/>
<feature type="compositionally biased region" description="Polar residues" evidence="2">
    <location>
        <begin position="66"/>
        <end position="76"/>
    </location>
</feature>
<dbReference type="Proteomes" id="UP000009328">
    <property type="component" value="Unassembled WGS sequence"/>
</dbReference>
<dbReference type="GO" id="GO:0006355">
    <property type="term" value="P:regulation of DNA-templated transcription"/>
    <property type="evidence" value="ECO:0007669"/>
    <property type="project" value="UniProtKB-ARBA"/>
</dbReference>
<name>K0KN37_WICCF</name>
<accession>K0KN37</accession>
<evidence type="ECO:0000256" key="2">
    <source>
        <dbReference type="SAM" id="MobiDB-lite"/>
    </source>
</evidence>
<feature type="compositionally biased region" description="Basic and acidic residues" evidence="2">
    <location>
        <begin position="246"/>
        <end position="257"/>
    </location>
</feature>
<dbReference type="GO" id="GO:0000126">
    <property type="term" value="C:transcription factor TFIIIB complex"/>
    <property type="evidence" value="ECO:0007669"/>
    <property type="project" value="TreeGrafter"/>
</dbReference>
<keyword evidence="5" id="KW-1185">Reference proteome</keyword>
<keyword evidence="1" id="KW-0175">Coiled coil</keyword>
<feature type="compositionally biased region" description="Low complexity" evidence="2">
    <location>
        <begin position="208"/>
        <end position="223"/>
    </location>
</feature>
<feature type="compositionally biased region" description="Polar residues" evidence="2">
    <location>
        <begin position="107"/>
        <end position="118"/>
    </location>
</feature>
<evidence type="ECO:0000256" key="1">
    <source>
        <dbReference type="SAM" id="Coils"/>
    </source>
</evidence>
<dbReference type="PROSITE" id="PS51293">
    <property type="entry name" value="SANT"/>
    <property type="match status" value="1"/>
</dbReference>
<feature type="coiled-coil region" evidence="1">
    <location>
        <begin position="606"/>
        <end position="637"/>
    </location>
</feature>
<dbReference type="CDD" id="cd00167">
    <property type="entry name" value="SANT"/>
    <property type="match status" value="1"/>
</dbReference>
<dbReference type="InterPro" id="IPR009057">
    <property type="entry name" value="Homeodomain-like_sf"/>
</dbReference>
<dbReference type="Gene3D" id="1.10.10.60">
    <property type="entry name" value="Homeodomain-like"/>
    <property type="match status" value="1"/>
</dbReference>
<dbReference type="eggNOG" id="KOG2009">
    <property type="taxonomic scope" value="Eukaryota"/>
</dbReference>
<protein>
    <submittedName>
        <fullName evidence="4">Midasin</fullName>
    </submittedName>
</protein>
<feature type="region of interest" description="Disordered" evidence="2">
    <location>
        <begin position="638"/>
        <end position="657"/>
    </location>
</feature>
<dbReference type="InParanoid" id="K0KN37"/>
<evidence type="ECO:0000259" key="3">
    <source>
        <dbReference type="PROSITE" id="PS51293"/>
    </source>
</evidence>
<feature type="compositionally biased region" description="Acidic residues" evidence="2">
    <location>
        <begin position="50"/>
        <end position="65"/>
    </location>
</feature>
<dbReference type="FunCoup" id="K0KN37">
    <property type="interactions" value="113"/>
</dbReference>
<feature type="compositionally biased region" description="Low complexity" evidence="2">
    <location>
        <begin position="162"/>
        <end position="181"/>
    </location>
</feature>